<dbReference type="RefSeq" id="WP_094571607.1">
    <property type="nucleotide sequence ID" value="NZ_CP022743.1"/>
</dbReference>
<feature type="transmembrane region" description="Helical" evidence="1">
    <location>
        <begin position="86"/>
        <end position="108"/>
    </location>
</feature>
<evidence type="ECO:0000313" key="2">
    <source>
        <dbReference type="EMBL" id="ASU35421.1"/>
    </source>
</evidence>
<dbReference type="EMBL" id="CP022743">
    <property type="protein sequence ID" value="ASU35421.1"/>
    <property type="molecule type" value="Genomic_DNA"/>
</dbReference>
<keyword evidence="1" id="KW-0472">Membrane</keyword>
<accession>A0A223P0Q4</accession>
<feature type="transmembrane region" description="Helical" evidence="1">
    <location>
        <begin position="60"/>
        <end position="79"/>
    </location>
</feature>
<reference evidence="2 3" key="1">
    <citation type="submission" date="2017-08" db="EMBL/GenBank/DDBJ databases">
        <title>Complete genome sequence of Mucilaginibacter sp. strain BJC16-A31.</title>
        <authorList>
            <consortium name="Henan University of Science and Technology"/>
            <person name="You X."/>
        </authorList>
    </citation>
    <scope>NUCLEOTIDE SEQUENCE [LARGE SCALE GENOMIC DNA]</scope>
    <source>
        <strain evidence="2 3">BJC16-A31</strain>
    </source>
</reference>
<dbReference type="OrthoDB" id="1495153at2"/>
<dbReference type="Proteomes" id="UP000215002">
    <property type="component" value="Chromosome"/>
</dbReference>
<keyword evidence="1" id="KW-1133">Transmembrane helix</keyword>
<name>A0A223P0Q4_9SPHI</name>
<dbReference type="KEGG" id="muc:MuYL_3536"/>
<sequence>MASFFSKFNIKLLVIHFIALWFFIYAFQTLAYLYDFNFLIFLPVEARINDVPRVNFDMKLVAQAGLVGAIAGYIISWRISLKRNWFWLNSVLIFVLIYVLKLYDLLGWSKLQKVFLLPGQIFRLNTRTFYVTNGLIMLAIGCCLLFSERIKDFIDGKRNVTGKGKNIGKIKSAKR</sequence>
<protein>
    <submittedName>
        <fullName evidence="2">Uncharacterized protein</fullName>
    </submittedName>
</protein>
<keyword evidence="3" id="KW-1185">Reference proteome</keyword>
<proteinExistence type="predicted"/>
<dbReference type="AlphaFoldDB" id="A0A223P0Q4"/>
<feature type="transmembrane region" description="Helical" evidence="1">
    <location>
        <begin position="128"/>
        <end position="147"/>
    </location>
</feature>
<evidence type="ECO:0000256" key="1">
    <source>
        <dbReference type="SAM" id="Phobius"/>
    </source>
</evidence>
<evidence type="ECO:0000313" key="3">
    <source>
        <dbReference type="Proteomes" id="UP000215002"/>
    </source>
</evidence>
<feature type="transmembrane region" description="Helical" evidence="1">
    <location>
        <begin position="12"/>
        <end position="34"/>
    </location>
</feature>
<keyword evidence="1" id="KW-0812">Transmembrane</keyword>
<organism evidence="2 3">
    <name type="scientific">Mucilaginibacter xinganensis</name>
    <dbReference type="NCBI Taxonomy" id="1234841"/>
    <lineage>
        <taxon>Bacteria</taxon>
        <taxon>Pseudomonadati</taxon>
        <taxon>Bacteroidota</taxon>
        <taxon>Sphingobacteriia</taxon>
        <taxon>Sphingobacteriales</taxon>
        <taxon>Sphingobacteriaceae</taxon>
        <taxon>Mucilaginibacter</taxon>
    </lineage>
</organism>
<gene>
    <name evidence="2" type="ORF">MuYL_3536</name>
</gene>